<feature type="domain" description="Fe2OG dioxygenase" evidence="12">
    <location>
        <begin position="126"/>
        <end position="254"/>
    </location>
</feature>
<dbReference type="Gene3D" id="2.60.120.620">
    <property type="entry name" value="q2cbj1_9rhob like domain"/>
    <property type="match status" value="1"/>
</dbReference>
<dbReference type="SMART" id="SM00702">
    <property type="entry name" value="P4Hc"/>
    <property type="match status" value="1"/>
</dbReference>
<name>A0A9D4YYH1_CHLVU</name>
<evidence type="ECO:0000313" key="15">
    <source>
        <dbReference type="Proteomes" id="UP001055712"/>
    </source>
</evidence>
<keyword evidence="6" id="KW-1133">Transmembrane helix</keyword>
<protein>
    <recommendedName>
        <fullName evidence="16">Procollagen-proline 4-dioxygenase</fullName>
    </recommendedName>
</protein>
<comment type="cofactor">
    <cofactor evidence="1">
        <name>L-ascorbate</name>
        <dbReference type="ChEBI" id="CHEBI:38290"/>
    </cofactor>
</comment>
<comment type="subcellular location">
    <subcellularLocation>
        <location evidence="2">Endoplasmic reticulum membrane</location>
        <topology evidence="2">Single-pass type II membrane protein</topology>
    </subcellularLocation>
</comment>
<dbReference type="GO" id="GO:0005506">
    <property type="term" value="F:iron ion binding"/>
    <property type="evidence" value="ECO:0007669"/>
    <property type="project" value="InterPro"/>
</dbReference>
<sequence>MAPAAWRAALACLTLLAAAAARRMPYEPLAEHQTQDPNDKTPWIELLSWKPRAYLYHHFMTDDECDHIIKVASPHIQRSSVVNADGSVTDDPIRTSWGTFLQRGQDEVIYNVEHRLAAWMHVPVEHAEDMQVLKYQNNQTYGAHWDDLDLDENPAGLGGGSVRVATVMLYLSDAEFGGETSFPHSRWLDKEKQTAGLTFSDCAKDGVAALPRKGNAVLFWNTKPGSGKQDKYSMHAGCPVIKGTKWAGVKWIHAAPFGGGYPQQPLATAGASLAQAERLLAQKLATKEVPLPACNDDSEQCQDWAKAGECTANAAFMREQCRLSCGVCCPEGDVLCERRRRRFVPQD</sequence>
<dbReference type="GO" id="GO:0031418">
    <property type="term" value="F:L-ascorbic acid binding"/>
    <property type="evidence" value="ECO:0007669"/>
    <property type="project" value="InterPro"/>
</dbReference>
<dbReference type="InterPro" id="IPR044862">
    <property type="entry name" value="Pro_4_hyd_alph_FE2OG_OXY"/>
</dbReference>
<dbReference type="GO" id="GO:0004656">
    <property type="term" value="F:procollagen-proline 4-dioxygenase activity"/>
    <property type="evidence" value="ECO:0007669"/>
    <property type="project" value="UniProtKB-EC"/>
</dbReference>
<feature type="signal peptide" evidence="11">
    <location>
        <begin position="1"/>
        <end position="21"/>
    </location>
</feature>
<evidence type="ECO:0000256" key="3">
    <source>
        <dbReference type="ARBA" id="ARBA00022692"/>
    </source>
</evidence>
<comment type="caution">
    <text evidence="14">The sequence shown here is derived from an EMBL/GenBank/DDBJ whole genome shotgun (WGS) entry which is preliminary data.</text>
</comment>
<dbReference type="InterPro" id="IPR005123">
    <property type="entry name" value="Oxoglu/Fe-dep_dioxygenase_dom"/>
</dbReference>
<dbReference type="PROSITE" id="PS51670">
    <property type="entry name" value="SHKT"/>
    <property type="match status" value="1"/>
</dbReference>
<feature type="chain" id="PRO_5039306765" description="Procollagen-proline 4-dioxygenase" evidence="11">
    <location>
        <begin position="22"/>
        <end position="347"/>
    </location>
</feature>
<dbReference type="PANTHER" id="PTHR10869">
    <property type="entry name" value="PROLYL 4-HYDROXYLASE ALPHA SUBUNIT"/>
    <property type="match status" value="1"/>
</dbReference>
<evidence type="ECO:0000256" key="11">
    <source>
        <dbReference type="SAM" id="SignalP"/>
    </source>
</evidence>
<evidence type="ECO:0000256" key="6">
    <source>
        <dbReference type="ARBA" id="ARBA00022989"/>
    </source>
</evidence>
<evidence type="ECO:0000256" key="7">
    <source>
        <dbReference type="ARBA" id="ARBA00023002"/>
    </source>
</evidence>
<reference evidence="14" key="2">
    <citation type="submission" date="2020-11" db="EMBL/GenBank/DDBJ databases">
        <authorList>
            <person name="Cecchin M."/>
            <person name="Marcolungo L."/>
            <person name="Rossato M."/>
            <person name="Girolomoni L."/>
            <person name="Cosentino E."/>
            <person name="Cuine S."/>
            <person name="Li-Beisson Y."/>
            <person name="Delledonne M."/>
            <person name="Ballottari M."/>
        </authorList>
    </citation>
    <scope>NUCLEOTIDE SEQUENCE</scope>
    <source>
        <strain evidence="14">211/11P</strain>
        <tissue evidence="14">Whole cell</tissue>
    </source>
</reference>
<dbReference type="SMART" id="SM00254">
    <property type="entry name" value="ShKT"/>
    <property type="match status" value="1"/>
</dbReference>
<keyword evidence="4" id="KW-0479">Metal-binding</keyword>
<dbReference type="OrthoDB" id="420380at2759"/>
<evidence type="ECO:0000256" key="10">
    <source>
        <dbReference type="ARBA" id="ARBA00049169"/>
    </source>
</evidence>
<gene>
    <name evidence="14" type="ORF">D9Q98_003857</name>
</gene>
<evidence type="ECO:0008006" key="16">
    <source>
        <dbReference type="Google" id="ProtNLM"/>
    </source>
</evidence>
<dbReference type="InterPro" id="IPR006620">
    <property type="entry name" value="Pro_4_hyd_alph"/>
</dbReference>
<evidence type="ECO:0000313" key="14">
    <source>
        <dbReference type="EMBL" id="KAI3432297.1"/>
    </source>
</evidence>
<evidence type="ECO:0000256" key="5">
    <source>
        <dbReference type="ARBA" id="ARBA00022964"/>
    </source>
</evidence>
<evidence type="ECO:0000259" key="13">
    <source>
        <dbReference type="PROSITE" id="PS51670"/>
    </source>
</evidence>
<keyword evidence="3" id="KW-0812">Transmembrane</keyword>
<evidence type="ECO:0000256" key="9">
    <source>
        <dbReference type="ARBA" id="ARBA00023136"/>
    </source>
</evidence>
<keyword evidence="7" id="KW-0560">Oxidoreductase</keyword>
<feature type="domain" description="ShKT" evidence="13">
    <location>
        <begin position="294"/>
        <end position="328"/>
    </location>
</feature>
<dbReference type="GO" id="GO:0005789">
    <property type="term" value="C:endoplasmic reticulum membrane"/>
    <property type="evidence" value="ECO:0007669"/>
    <property type="project" value="UniProtKB-SubCell"/>
</dbReference>
<dbReference type="EMBL" id="SIDB01000005">
    <property type="protein sequence ID" value="KAI3432297.1"/>
    <property type="molecule type" value="Genomic_DNA"/>
</dbReference>
<dbReference type="Gene3D" id="1.10.10.1940">
    <property type="match status" value="1"/>
</dbReference>
<evidence type="ECO:0000256" key="2">
    <source>
        <dbReference type="ARBA" id="ARBA00004648"/>
    </source>
</evidence>
<keyword evidence="8" id="KW-0408">Iron</keyword>
<dbReference type="Pfam" id="PF01549">
    <property type="entry name" value="ShK"/>
    <property type="match status" value="1"/>
</dbReference>
<keyword evidence="15" id="KW-1185">Reference proteome</keyword>
<dbReference type="AlphaFoldDB" id="A0A9D4YYH1"/>
<evidence type="ECO:0000259" key="12">
    <source>
        <dbReference type="PROSITE" id="PS51471"/>
    </source>
</evidence>
<reference evidence="14" key="1">
    <citation type="journal article" date="2019" name="Plant J.">
        <title>Chlorella vulgaris genome assembly and annotation reveals the molecular basis for metabolic acclimation to high light conditions.</title>
        <authorList>
            <person name="Cecchin M."/>
            <person name="Marcolungo L."/>
            <person name="Rossato M."/>
            <person name="Girolomoni L."/>
            <person name="Cosentino E."/>
            <person name="Cuine S."/>
            <person name="Li-Beisson Y."/>
            <person name="Delledonne M."/>
            <person name="Ballottari M."/>
        </authorList>
    </citation>
    <scope>NUCLEOTIDE SEQUENCE</scope>
    <source>
        <strain evidence="14">211/11P</strain>
    </source>
</reference>
<keyword evidence="5" id="KW-0223">Dioxygenase</keyword>
<dbReference type="PANTHER" id="PTHR10869:SF238">
    <property type="entry name" value="PROLYL 4-HYDROXYLASE 6-RELATED"/>
    <property type="match status" value="1"/>
</dbReference>
<evidence type="ECO:0000256" key="4">
    <source>
        <dbReference type="ARBA" id="ARBA00022723"/>
    </source>
</evidence>
<keyword evidence="9" id="KW-0472">Membrane</keyword>
<dbReference type="Proteomes" id="UP001055712">
    <property type="component" value="Unassembled WGS sequence"/>
</dbReference>
<evidence type="ECO:0000256" key="1">
    <source>
        <dbReference type="ARBA" id="ARBA00001961"/>
    </source>
</evidence>
<dbReference type="InterPro" id="IPR045054">
    <property type="entry name" value="P4HA-like"/>
</dbReference>
<dbReference type="InterPro" id="IPR003582">
    <property type="entry name" value="ShKT_dom"/>
</dbReference>
<accession>A0A9D4YYH1</accession>
<proteinExistence type="predicted"/>
<organism evidence="14 15">
    <name type="scientific">Chlorella vulgaris</name>
    <name type="common">Green alga</name>
    <dbReference type="NCBI Taxonomy" id="3077"/>
    <lineage>
        <taxon>Eukaryota</taxon>
        <taxon>Viridiplantae</taxon>
        <taxon>Chlorophyta</taxon>
        <taxon>core chlorophytes</taxon>
        <taxon>Trebouxiophyceae</taxon>
        <taxon>Chlorellales</taxon>
        <taxon>Chlorellaceae</taxon>
        <taxon>Chlorella clade</taxon>
        <taxon>Chlorella</taxon>
    </lineage>
</organism>
<dbReference type="PROSITE" id="PS51471">
    <property type="entry name" value="FE2OG_OXY"/>
    <property type="match status" value="1"/>
</dbReference>
<evidence type="ECO:0000256" key="8">
    <source>
        <dbReference type="ARBA" id="ARBA00023004"/>
    </source>
</evidence>
<comment type="catalytic activity">
    <reaction evidence="10">
        <text>L-prolyl-[collagen] + 2-oxoglutarate + O2 = trans-4-hydroxy-L-prolyl-[collagen] + succinate + CO2</text>
        <dbReference type="Rhea" id="RHEA:18945"/>
        <dbReference type="Rhea" id="RHEA-COMP:11676"/>
        <dbReference type="Rhea" id="RHEA-COMP:11680"/>
        <dbReference type="ChEBI" id="CHEBI:15379"/>
        <dbReference type="ChEBI" id="CHEBI:16526"/>
        <dbReference type="ChEBI" id="CHEBI:16810"/>
        <dbReference type="ChEBI" id="CHEBI:30031"/>
        <dbReference type="ChEBI" id="CHEBI:50342"/>
        <dbReference type="ChEBI" id="CHEBI:61965"/>
        <dbReference type="EC" id="1.14.11.2"/>
    </reaction>
</comment>
<keyword evidence="11" id="KW-0732">Signal</keyword>
<dbReference type="Pfam" id="PF13640">
    <property type="entry name" value="2OG-FeII_Oxy_3"/>
    <property type="match status" value="1"/>
</dbReference>